<proteinExistence type="predicted"/>
<name>A0A1P8WSE0_9PLAN</name>
<dbReference type="AlphaFoldDB" id="A0A1P8WSE0"/>
<keyword evidence="1" id="KW-0472">Membrane</keyword>
<dbReference type="EMBL" id="CP017641">
    <property type="protein sequence ID" value="APZ96987.1"/>
    <property type="molecule type" value="Genomic_DNA"/>
</dbReference>
<feature type="transmembrane region" description="Helical" evidence="1">
    <location>
        <begin position="56"/>
        <end position="77"/>
    </location>
</feature>
<accession>A0A1P8WSE0</accession>
<dbReference type="RefSeq" id="WP_077027943.1">
    <property type="nucleotide sequence ID" value="NZ_CP017641.1"/>
</dbReference>
<keyword evidence="1" id="KW-0812">Transmembrane</keyword>
<dbReference type="STRING" id="1891926.Fuma_06663"/>
<gene>
    <name evidence="2" type="ORF">Fuma_06663</name>
</gene>
<reference evidence="2 3" key="1">
    <citation type="journal article" date="2016" name="Front. Microbiol.">
        <title>Fuerstia marisgermanicae gen. nov., sp. nov., an Unusual Member of the Phylum Planctomycetes from the German Wadden Sea.</title>
        <authorList>
            <person name="Kohn T."/>
            <person name="Heuer A."/>
            <person name="Jogler M."/>
            <person name="Vollmers J."/>
            <person name="Boedeker C."/>
            <person name="Bunk B."/>
            <person name="Rast P."/>
            <person name="Borchert D."/>
            <person name="Glockner I."/>
            <person name="Freese H.M."/>
            <person name="Klenk H.P."/>
            <person name="Overmann J."/>
            <person name="Kaster A.K."/>
            <person name="Rohde M."/>
            <person name="Wiegand S."/>
            <person name="Jogler C."/>
        </authorList>
    </citation>
    <scope>NUCLEOTIDE SEQUENCE [LARGE SCALE GENOMIC DNA]</scope>
    <source>
        <strain evidence="2 3">NH11</strain>
    </source>
</reference>
<feature type="transmembrane region" description="Helical" evidence="1">
    <location>
        <begin position="12"/>
        <end position="44"/>
    </location>
</feature>
<evidence type="ECO:0000313" key="2">
    <source>
        <dbReference type="EMBL" id="APZ96987.1"/>
    </source>
</evidence>
<dbReference type="Proteomes" id="UP000187735">
    <property type="component" value="Chromosome"/>
</dbReference>
<evidence type="ECO:0000313" key="3">
    <source>
        <dbReference type="Proteomes" id="UP000187735"/>
    </source>
</evidence>
<keyword evidence="1" id="KW-1133">Transmembrane helix</keyword>
<evidence type="ECO:0000256" key="1">
    <source>
        <dbReference type="SAM" id="Phobius"/>
    </source>
</evidence>
<organism evidence="2 3">
    <name type="scientific">Fuerstiella marisgermanici</name>
    <dbReference type="NCBI Taxonomy" id="1891926"/>
    <lineage>
        <taxon>Bacteria</taxon>
        <taxon>Pseudomonadati</taxon>
        <taxon>Planctomycetota</taxon>
        <taxon>Planctomycetia</taxon>
        <taxon>Planctomycetales</taxon>
        <taxon>Planctomycetaceae</taxon>
        <taxon>Fuerstiella</taxon>
    </lineage>
</organism>
<dbReference type="KEGG" id="fmr:Fuma_06663"/>
<keyword evidence="3" id="KW-1185">Reference proteome</keyword>
<protein>
    <submittedName>
        <fullName evidence="2">Uncharacterized protein</fullName>
    </submittedName>
</protein>
<sequence length="103" mass="11148">MIETPQNPYESPTVFGIFILSLIAACGTFFVTCVGSLFVVGPILQAIGVFGDGNTAALQITFIACAIAAIVAAVRVFRWRYREETVSDTAFKAAARSRQRNNQ</sequence>